<dbReference type="Pfam" id="PF00196">
    <property type="entry name" value="GerE"/>
    <property type="match status" value="1"/>
</dbReference>
<feature type="modified residue" description="4-aspartylphosphate" evidence="5">
    <location>
        <position position="53"/>
    </location>
</feature>
<accession>A0A4Q1D8J0</accession>
<evidence type="ECO:0000259" key="6">
    <source>
        <dbReference type="PROSITE" id="PS50043"/>
    </source>
</evidence>
<feature type="domain" description="HTH luxR-type" evidence="6">
    <location>
        <begin position="145"/>
        <end position="210"/>
    </location>
</feature>
<evidence type="ECO:0000256" key="2">
    <source>
        <dbReference type="ARBA" id="ARBA00023015"/>
    </source>
</evidence>
<dbReference type="InterPro" id="IPR036388">
    <property type="entry name" value="WH-like_DNA-bd_sf"/>
</dbReference>
<organism evidence="8 9">
    <name type="scientific">Filimonas effusa</name>
    <dbReference type="NCBI Taxonomy" id="2508721"/>
    <lineage>
        <taxon>Bacteria</taxon>
        <taxon>Pseudomonadati</taxon>
        <taxon>Bacteroidota</taxon>
        <taxon>Chitinophagia</taxon>
        <taxon>Chitinophagales</taxon>
        <taxon>Chitinophagaceae</taxon>
        <taxon>Filimonas</taxon>
    </lineage>
</organism>
<keyword evidence="2" id="KW-0805">Transcription regulation</keyword>
<dbReference type="PROSITE" id="PS50110">
    <property type="entry name" value="RESPONSE_REGULATORY"/>
    <property type="match status" value="1"/>
</dbReference>
<dbReference type="RefSeq" id="WP_129001410.1">
    <property type="nucleotide sequence ID" value="NZ_SDHZ01000001.1"/>
</dbReference>
<dbReference type="InterPro" id="IPR016032">
    <property type="entry name" value="Sig_transdc_resp-reg_C-effctor"/>
</dbReference>
<sequence length="214" mass="24430">MHILIADDHAIVRHGTMLFINEWLPGAKISEADNFNKVAKMLGEQVFDLLILDINIPGGNNIQMVDVARLKQPGIRILIFTAYDEQLYAIRYLQAGANGYLHKLASEEQIRKAIETVLHDEQYMSREVKDLLLKMVMASGKRPPPENPLHTLSNREIEVARFLVQGMSLIEISRALHLQISTVSTYKNRIFEKLEIGNLIELVEKVRLYDNSII</sequence>
<dbReference type="SMART" id="SM00421">
    <property type="entry name" value="HTH_LUXR"/>
    <property type="match status" value="1"/>
</dbReference>
<comment type="caution">
    <text evidence="8">The sequence shown here is derived from an EMBL/GenBank/DDBJ whole genome shotgun (WGS) entry which is preliminary data.</text>
</comment>
<keyword evidence="3" id="KW-0238">DNA-binding</keyword>
<dbReference type="GO" id="GO:0003677">
    <property type="term" value="F:DNA binding"/>
    <property type="evidence" value="ECO:0007669"/>
    <property type="project" value="UniProtKB-KW"/>
</dbReference>
<proteinExistence type="predicted"/>
<dbReference type="Proteomes" id="UP000290545">
    <property type="component" value="Unassembled WGS sequence"/>
</dbReference>
<keyword evidence="4" id="KW-0804">Transcription</keyword>
<evidence type="ECO:0000256" key="4">
    <source>
        <dbReference type="ARBA" id="ARBA00023163"/>
    </source>
</evidence>
<dbReference type="PANTHER" id="PTHR43214">
    <property type="entry name" value="TWO-COMPONENT RESPONSE REGULATOR"/>
    <property type="match status" value="1"/>
</dbReference>
<keyword evidence="1 5" id="KW-0597">Phosphoprotein</keyword>
<gene>
    <name evidence="8" type="ORF">ESB13_02255</name>
</gene>
<dbReference type="EMBL" id="SDHZ01000001">
    <property type="protein sequence ID" value="RXK85657.1"/>
    <property type="molecule type" value="Genomic_DNA"/>
</dbReference>
<evidence type="ECO:0000256" key="5">
    <source>
        <dbReference type="PROSITE-ProRule" id="PRU00169"/>
    </source>
</evidence>
<evidence type="ECO:0000259" key="7">
    <source>
        <dbReference type="PROSITE" id="PS50110"/>
    </source>
</evidence>
<dbReference type="GO" id="GO:0006355">
    <property type="term" value="P:regulation of DNA-templated transcription"/>
    <property type="evidence" value="ECO:0007669"/>
    <property type="project" value="InterPro"/>
</dbReference>
<evidence type="ECO:0000256" key="1">
    <source>
        <dbReference type="ARBA" id="ARBA00022553"/>
    </source>
</evidence>
<protein>
    <submittedName>
        <fullName evidence="8">Response regulator transcription factor</fullName>
    </submittedName>
</protein>
<evidence type="ECO:0000256" key="3">
    <source>
        <dbReference type="ARBA" id="ARBA00023125"/>
    </source>
</evidence>
<dbReference type="InterPro" id="IPR000792">
    <property type="entry name" value="Tscrpt_reg_LuxR_C"/>
</dbReference>
<evidence type="ECO:0000313" key="8">
    <source>
        <dbReference type="EMBL" id="RXK85657.1"/>
    </source>
</evidence>
<dbReference type="PRINTS" id="PR00038">
    <property type="entry name" value="HTHLUXR"/>
</dbReference>
<dbReference type="InterPro" id="IPR058245">
    <property type="entry name" value="NreC/VraR/RcsB-like_REC"/>
</dbReference>
<dbReference type="AlphaFoldDB" id="A0A4Q1D8J0"/>
<dbReference type="PANTHER" id="PTHR43214:SF41">
    <property type="entry name" value="NITRATE_NITRITE RESPONSE REGULATOR PROTEIN NARP"/>
    <property type="match status" value="1"/>
</dbReference>
<reference evidence="8 9" key="1">
    <citation type="submission" date="2019-01" db="EMBL/GenBank/DDBJ databases">
        <title>Filimonas sp. strain TTM-71.</title>
        <authorList>
            <person name="Chen W.-M."/>
        </authorList>
    </citation>
    <scope>NUCLEOTIDE SEQUENCE [LARGE SCALE GENOMIC DNA]</scope>
    <source>
        <strain evidence="8 9">TTM-71</strain>
    </source>
</reference>
<evidence type="ECO:0000313" key="9">
    <source>
        <dbReference type="Proteomes" id="UP000290545"/>
    </source>
</evidence>
<name>A0A4Q1D8J0_9BACT</name>
<dbReference type="OrthoDB" id="1013073at2"/>
<keyword evidence="9" id="KW-1185">Reference proteome</keyword>
<dbReference type="SUPFAM" id="SSF46894">
    <property type="entry name" value="C-terminal effector domain of the bipartite response regulators"/>
    <property type="match status" value="1"/>
</dbReference>
<dbReference type="InterPro" id="IPR001789">
    <property type="entry name" value="Sig_transdc_resp-reg_receiver"/>
</dbReference>
<dbReference type="Gene3D" id="3.40.50.2300">
    <property type="match status" value="1"/>
</dbReference>
<dbReference type="SUPFAM" id="SSF52172">
    <property type="entry name" value="CheY-like"/>
    <property type="match status" value="1"/>
</dbReference>
<dbReference type="GO" id="GO:0000160">
    <property type="term" value="P:phosphorelay signal transduction system"/>
    <property type="evidence" value="ECO:0007669"/>
    <property type="project" value="InterPro"/>
</dbReference>
<dbReference type="CDD" id="cd17535">
    <property type="entry name" value="REC_NarL-like"/>
    <property type="match status" value="1"/>
</dbReference>
<dbReference type="Pfam" id="PF00072">
    <property type="entry name" value="Response_reg"/>
    <property type="match status" value="1"/>
</dbReference>
<dbReference type="Gene3D" id="1.10.10.10">
    <property type="entry name" value="Winged helix-like DNA-binding domain superfamily/Winged helix DNA-binding domain"/>
    <property type="match status" value="1"/>
</dbReference>
<dbReference type="CDD" id="cd06170">
    <property type="entry name" value="LuxR_C_like"/>
    <property type="match status" value="1"/>
</dbReference>
<dbReference type="InterPro" id="IPR011006">
    <property type="entry name" value="CheY-like_superfamily"/>
</dbReference>
<dbReference type="SMART" id="SM00448">
    <property type="entry name" value="REC"/>
    <property type="match status" value="1"/>
</dbReference>
<dbReference type="InterPro" id="IPR039420">
    <property type="entry name" value="WalR-like"/>
</dbReference>
<dbReference type="PROSITE" id="PS50043">
    <property type="entry name" value="HTH_LUXR_2"/>
    <property type="match status" value="1"/>
</dbReference>
<feature type="domain" description="Response regulatory" evidence="7">
    <location>
        <begin position="2"/>
        <end position="118"/>
    </location>
</feature>